<proteinExistence type="predicted"/>
<dbReference type="PANTHER" id="PTHR35891:SF2">
    <property type="entry name" value="THIOL:DISULFIDE INTERCHANGE PROTEIN DSBA"/>
    <property type="match status" value="1"/>
</dbReference>
<organism evidence="2 3">
    <name type="scientific">Glaesserella parasuis</name>
    <name type="common">Haemophilus parasuis</name>
    <dbReference type="NCBI Taxonomy" id="738"/>
    <lineage>
        <taxon>Bacteria</taxon>
        <taxon>Pseudomonadati</taxon>
        <taxon>Pseudomonadota</taxon>
        <taxon>Gammaproteobacteria</taxon>
        <taxon>Pasteurellales</taxon>
        <taxon>Pasteurellaceae</taxon>
        <taxon>Glaesserella</taxon>
    </lineage>
</organism>
<gene>
    <name evidence="2" type="ORF">J1G54_11595</name>
</gene>
<dbReference type="InterPro" id="IPR036249">
    <property type="entry name" value="Thioredoxin-like_sf"/>
</dbReference>
<dbReference type="AlphaFoldDB" id="A0A143CGR8"/>
<dbReference type="KEGG" id="hpas:JL26_09030"/>
<dbReference type="SUPFAM" id="SSF52833">
    <property type="entry name" value="Thioredoxin-like"/>
    <property type="match status" value="1"/>
</dbReference>
<dbReference type="PANTHER" id="PTHR35891">
    <property type="entry name" value="THIOL:DISULFIDE INTERCHANGE PROTEIN DSBA"/>
    <property type="match status" value="1"/>
</dbReference>
<sequence>MKFRNWIYFISLWLFISSLFAEEPTKTPLFQDGKGYYSYKKPLDILLPKDNKVLITYFYQYGCEVCLNGDDYLKQYASRHSDKVVLERVAAFSENKYGITVSLNALFSELGKPELSEKYLFDSSYQNDRLITNDEAIAKWLHKNQISLDAVEQTRKKENYPKRISQNYELIKRYSPPVIPMAVLNGEYILTKSTLYNDDYTYAVLDFLVDKLQKEQQGVTK</sequence>
<dbReference type="EMBL" id="CP071491">
    <property type="protein sequence ID" value="QSX16933.1"/>
    <property type="molecule type" value="Genomic_DNA"/>
</dbReference>
<keyword evidence="1" id="KW-0732">Signal</keyword>
<feature type="signal peptide" evidence="1">
    <location>
        <begin position="1"/>
        <end position="21"/>
    </location>
</feature>
<evidence type="ECO:0000313" key="2">
    <source>
        <dbReference type="EMBL" id="QSX16933.1"/>
    </source>
</evidence>
<protein>
    <submittedName>
        <fullName evidence="2">Thiol:disulfide interchange protein DsbA/DsbL</fullName>
    </submittedName>
</protein>
<name>A0A143CGR8_GLAPU</name>
<dbReference type="InterPro" id="IPR050824">
    <property type="entry name" value="Thiol_disulfide_DsbA"/>
</dbReference>
<reference evidence="2" key="1">
    <citation type="submission" date="2021-03" db="EMBL/GenBank/DDBJ databases">
        <title>Characterization of a novel Integrative Conjugative Element in Glaesserella parasuis.</title>
        <authorList>
            <person name="Hu G."/>
            <person name="Sun H."/>
        </authorList>
    </citation>
    <scope>NUCLEOTIDE SEQUENCE</scope>
    <source>
        <strain evidence="2">GHP1807</strain>
    </source>
</reference>
<dbReference type="Proteomes" id="UP000662736">
    <property type="component" value="Chromosome"/>
</dbReference>
<dbReference type="RefSeq" id="WP_035523498.1">
    <property type="nucleotide sequence ID" value="NZ_CBCRUP010000013.1"/>
</dbReference>
<evidence type="ECO:0000256" key="1">
    <source>
        <dbReference type="SAM" id="SignalP"/>
    </source>
</evidence>
<dbReference type="Gene3D" id="3.40.30.10">
    <property type="entry name" value="Glutaredoxin"/>
    <property type="match status" value="1"/>
</dbReference>
<accession>A0A143CGR8</accession>
<evidence type="ECO:0000313" key="3">
    <source>
        <dbReference type="Proteomes" id="UP000662736"/>
    </source>
</evidence>
<feature type="chain" id="PRO_5015050788" evidence="1">
    <location>
        <begin position="22"/>
        <end position="221"/>
    </location>
</feature>